<sequence>MDEKVKALKELLEILVEHPDLAERITITIKPNRIIQSNETPTDNK</sequence>
<dbReference type="EMBL" id="JAJEQO010000016">
    <property type="protein sequence ID" value="MCC2213938.1"/>
    <property type="molecule type" value="Genomic_DNA"/>
</dbReference>
<keyword evidence="2" id="KW-1185">Reference proteome</keyword>
<name>A0ABS8FHB1_9FIRM</name>
<accession>A0ABS8FHB1</accession>
<dbReference type="Proteomes" id="UP001199236">
    <property type="component" value="Unassembled WGS sequence"/>
</dbReference>
<protein>
    <submittedName>
        <fullName evidence="1">Uncharacterized protein</fullName>
    </submittedName>
</protein>
<reference evidence="1 2" key="1">
    <citation type="submission" date="2021-10" db="EMBL/GenBank/DDBJ databases">
        <title>Anaerobic single-cell dispensing facilitates the cultivation of human gut bacteria.</title>
        <authorList>
            <person name="Afrizal A."/>
        </authorList>
    </citation>
    <scope>NUCLEOTIDE SEQUENCE [LARGE SCALE GENOMIC DNA]</scope>
    <source>
        <strain evidence="1 2">CLA-AA-H223</strain>
    </source>
</reference>
<organism evidence="1 2">
    <name type="scientific">Faecalibacterium hominis</name>
    <name type="common">ex Afrizal et al. 2022</name>
    <dbReference type="NCBI Taxonomy" id="2881265"/>
    <lineage>
        <taxon>Bacteria</taxon>
        <taxon>Bacillati</taxon>
        <taxon>Bacillota</taxon>
        <taxon>Clostridia</taxon>
        <taxon>Eubacteriales</taxon>
        <taxon>Oscillospiraceae</taxon>
        <taxon>Faecalibacterium</taxon>
    </lineage>
</organism>
<proteinExistence type="predicted"/>
<evidence type="ECO:0000313" key="1">
    <source>
        <dbReference type="EMBL" id="MCC2213938.1"/>
    </source>
</evidence>
<evidence type="ECO:0000313" key="2">
    <source>
        <dbReference type="Proteomes" id="UP001199236"/>
    </source>
</evidence>
<comment type="caution">
    <text evidence="1">The sequence shown here is derived from an EMBL/GenBank/DDBJ whole genome shotgun (WGS) entry which is preliminary data.</text>
</comment>
<dbReference type="RefSeq" id="WP_165852650.1">
    <property type="nucleotide sequence ID" value="NZ_JAJEQO010000016.1"/>
</dbReference>
<gene>
    <name evidence="1" type="ORF">LKD34_10620</name>
</gene>